<comment type="similarity">
    <text evidence="1 4">Belongs to the 2-oxoacid dehydrogenase family.</text>
</comment>
<dbReference type="PANTHER" id="PTHR23151">
    <property type="entry name" value="DIHYDROLIPOAMIDE ACETYL/SUCCINYL-TRANSFERASE-RELATED"/>
    <property type="match status" value="1"/>
</dbReference>
<dbReference type="Gramene" id="RZC70844">
    <property type="protein sequence ID" value="RZC70844"/>
    <property type="gene ID" value="C5167_033989"/>
</dbReference>
<dbReference type="Pfam" id="PF00364">
    <property type="entry name" value="Biotin_lipoyl"/>
    <property type="match status" value="1"/>
</dbReference>
<keyword evidence="4" id="KW-0808">Transferase</keyword>
<dbReference type="AlphaFoldDB" id="A0A4Y7KBU0"/>
<evidence type="ECO:0000259" key="6">
    <source>
        <dbReference type="PROSITE" id="PS50968"/>
    </source>
</evidence>
<gene>
    <name evidence="8" type="ORF">C5167_033989</name>
</gene>
<dbReference type="FunFam" id="2.40.50.100:FF:000010">
    <property type="entry name" value="Acetyltransferase component of pyruvate dehydrogenase complex"/>
    <property type="match status" value="1"/>
</dbReference>
<dbReference type="Gene3D" id="4.10.320.10">
    <property type="entry name" value="E3-binding domain"/>
    <property type="match status" value="1"/>
</dbReference>
<dbReference type="GO" id="GO:0004742">
    <property type="term" value="F:dihydrolipoyllysine-residue acetyltransferase activity"/>
    <property type="evidence" value="ECO:0007669"/>
    <property type="project" value="TreeGrafter"/>
</dbReference>
<dbReference type="STRING" id="3469.A0A4Y7KBU0"/>
<evidence type="ECO:0000256" key="5">
    <source>
        <dbReference type="SAM" id="MobiDB-lite"/>
    </source>
</evidence>
<reference evidence="8 9" key="1">
    <citation type="journal article" date="2018" name="Science">
        <title>The opium poppy genome and morphinan production.</title>
        <authorList>
            <person name="Guo L."/>
            <person name="Winzer T."/>
            <person name="Yang X."/>
            <person name="Li Y."/>
            <person name="Ning Z."/>
            <person name="He Z."/>
            <person name="Teodor R."/>
            <person name="Lu Y."/>
            <person name="Bowser T.A."/>
            <person name="Graham I.A."/>
            <person name="Ye K."/>
        </authorList>
    </citation>
    <scope>NUCLEOTIDE SEQUENCE [LARGE SCALE GENOMIC DNA]</scope>
    <source>
        <strain evidence="9">cv. HN1</strain>
        <tissue evidence="8">Leaves</tissue>
    </source>
</reference>
<feature type="domain" description="Peripheral subunit-binding (PSBD)" evidence="7">
    <location>
        <begin position="289"/>
        <end position="334"/>
    </location>
</feature>
<organism evidence="8 9">
    <name type="scientific">Papaver somniferum</name>
    <name type="common">Opium poppy</name>
    <dbReference type="NCBI Taxonomy" id="3469"/>
    <lineage>
        <taxon>Eukaryota</taxon>
        <taxon>Viridiplantae</taxon>
        <taxon>Streptophyta</taxon>
        <taxon>Embryophyta</taxon>
        <taxon>Tracheophyta</taxon>
        <taxon>Spermatophyta</taxon>
        <taxon>Magnoliopsida</taxon>
        <taxon>Ranunculales</taxon>
        <taxon>Papaveraceae</taxon>
        <taxon>Papaveroideae</taxon>
        <taxon>Papaver</taxon>
    </lineage>
</organism>
<dbReference type="Pfam" id="PF02817">
    <property type="entry name" value="E3_binding"/>
    <property type="match status" value="1"/>
</dbReference>
<dbReference type="InterPro" id="IPR001078">
    <property type="entry name" value="2-oxoacid_DH_actylTfrase"/>
</dbReference>
<dbReference type="EC" id="2.3.1.-" evidence="4"/>
<dbReference type="Gene3D" id="3.30.559.10">
    <property type="entry name" value="Chloramphenicol acetyltransferase-like domain"/>
    <property type="match status" value="1"/>
</dbReference>
<dbReference type="SUPFAM" id="SSF47005">
    <property type="entry name" value="Peripheral subunit-binding domain of 2-oxo acid dehydrogenase complex"/>
    <property type="match status" value="1"/>
</dbReference>
<keyword evidence="2 4" id="KW-0450">Lipoyl</keyword>
<protein>
    <recommendedName>
        <fullName evidence="4">Dihydrolipoamide acetyltransferase component of pyruvate dehydrogenase complex</fullName>
        <ecNumber evidence="4">2.3.1.-</ecNumber>
    </recommendedName>
</protein>
<sequence>MTNAACVYVTLGSECFCYNFVLQLRNVQNILRDKPAILSRWFSKEAFSSNNTGDDILKIHQRGNFHGKKDGRFLGGNPHILNSSAKVLSIFTSKSIPSGLDVSAKSLKVFALILDIKNYKKQFHNWLSILHSFSRVEVSFRRGFSTSGLPPHQELGMPSLSPTMTEGNIARWLKKGDKLTPGEVLCEVETDKATVEMECMEEGYLAKIVHGDGAKDIKVGEAIAITVEDEDDIAKFKDFKSSSPESTDEAKNPEPTPPKKEVAEPVSPPKRMDSKVEKARFSQSGDRVFSSPHARKLAEDNNDTYVVCIQIPLASIKGTGPDGSIIKADIEDYLASGKKGTSAPASKAQGEQAMTTLDYTDLPVSQIRKACALALRRVPQCNSSWTNDYIRLYHNVNINVAVQTENGLFVPVVRDADKKGLSTISEEVKRLATKAKENSLRPEDYEGGTFTVSNLGGPLESNNFVPSLILHSLESSLLGQVIFAVTSSVGCQ</sequence>
<evidence type="ECO:0000313" key="8">
    <source>
        <dbReference type="EMBL" id="RZC70844.1"/>
    </source>
</evidence>
<dbReference type="InterPro" id="IPR000089">
    <property type="entry name" value="Biotin_lipoyl"/>
</dbReference>
<evidence type="ECO:0000256" key="2">
    <source>
        <dbReference type="ARBA" id="ARBA00022823"/>
    </source>
</evidence>
<keyword evidence="4" id="KW-0012">Acyltransferase</keyword>
<dbReference type="Proteomes" id="UP000316621">
    <property type="component" value="Chromosome 7"/>
</dbReference>
<name>A0A4Y7KBU0_PAPSO</name>
<dbReference type="InterPro" id="IPR003016">
    <property type="entry name" value="2-oxoA_DH_lipoyl-BS"/>
</dbReference>
<dbReference type="SUPFAM" id="SSF52777">
    <property type="entry name" value="CoA-dependent acyltransferases"/>
    <property type="match status" value="1"/>
</dbReference>
<dbReference type="GO" id="GO:0045254">
    <property type="term" value="C:pyruvate dehydrogenase complex"/>
    <property type="evidence" value="ECO:0007669"/>
    <property type="project" value="InterPro"/>
</dbReference>
<proteinExistence type="inferred from homology"/>
<comment type="cofactor">
    <cofactor evidence="4">
        <name>(R)-lipoate</name>
        <dbReference type="ChEBI" id="CHEBI:83088"/>
    </cofactor>
</comment>
<dbReference type="PROSITE" id="PS50968">
    <property type="entry name" value="BIOTINYL_LIPOYL"/>
    <property type="match status" value="1"/>
</dbReference>
<dbReference type="InterPro" id="IPR004167">
    <property type="entry name" value="PSBD"/>
</dbReference>
<evidence type="ECO:0000313" key="9">
    <source>
        <dbReference type="Proteomes" id="UP000316621"/>
    </source>
</evidence>
<dbReference type="PROSITE" id="PS51826">
    <property type="entry name" value="PSBD"/>
    <property type="match status" value="1"/>
</dbReference>
<evidence type="ECO:0000256" key="1">
    <source>
        <dbReference type="ARBA" id="ARBA00007317"/>
    </source>
</evidence>
<keyword evidence="3" id="KW-0809">Transit peptide</keyword>
<dbReference type="PANTHER" id="PTHR23151:SF90">
    <property type="entry name" value="DIHYDROLIPOYLLYSINE-RESIDUE ACETYLTRANSFERASE COMPONENT OF PYRUVATE DEHYDROGENASE COMPLEX, MITOCHONDRIAL-RELATED"/>
    <property type="match status" value="1"/>
</dbReference>
<dbReference type="CDD" id="cd06849">
    <property type="entry name" value="lipoyl_domain"/>
    <property type="match status" value="1"/>
</dbReference>
<feature type="domain" description="Lipoyl-binding" evidence="6">
    <location>
        <begin position="152"/>
        <end position="227"/>
    </location>
</feature>
<dbReference type="SUPFAM" id="SSF51230">
    <property type="entry name" value="Single hybrid motif"/>
    <property type="match status" value="1"/>
</dbReference>
<feature type="compositionally biased region" description="Basic and acidic residues" evidence="5">
    <location>
        <begin position="248"/>
        <end position="263"/>
    </location>
</feature>
<dbReference type="InterPro" id="IPR023213">
    <property type="entry name" value="CAT-like_dom_sf"/>
</dbReference>
<dbReference type="InterPro" id="IPR045257">
    <property type="entry name" value="E2/Pdx1"/>
</dbReference>
<feature type="region of interest" description="Disordered" evidence="5">
    <location>
        <begin position="236"/>
        <end position="288"/>
    </location>
</feature>
<evidence type="ECO:0000256" key="4">
    <source>
        <dbReference type="RuleBase" id="RU003423"/>
    </source>
</evidence>
<feature type="compositionally biased region" description="Basic and acidic residues" evidence="5">
    <location>
        <begin position="270"/>
        <end position="280"/>
    </location>
</feature>
<dbReference type="PROSITE" id="PS00189">
    <property type="entry name" value="LIPOYL"/>
    <property type="match status" value="1"/>
</dbReference>
<accession>A0A4Y7KBU0</accession>
<dbReference type="InterPro" id="IPR036625">
    <property type="entry name" value="E3-bd_dom_sf"/>
</dbReference>
<dbReference type="EMBL" id="CM010721">
    <property type="protein sequence ID" value="RZC70844.1"/>
    <property type="molecule type" value="Genomic_DNA"/>
</dbReference>
<dbReference type="Pfam" id="PF00198">
    <property type="entry name" value="2-oxoacid_dh"/>
    <property type="match status" value="1"/>
</dbReference>
<dbReference type="Gene3D" id="2.40.50.100">
    <property type="match status" value="1"/>
</dbReference>
<keyword evidence="9" id="KW-1185">Reference proteome</keyword>
<dbReference type="GO" id="GO:0006086">
    <property type="term" value="P:pyruvate decarboxylation to acetyl-CoA"/>
    <property type="evidence" value="ECO:0007669"/>
    <property type="project" value="InterPro"/>
</dbReference>
<evidence type="ECO:0000256" key="3">
    <source>
        <dbReference type="ARBA" id="ARBA00022946"/>
    </source>
</evidence>
<evidence type="ECO:0000259" key="7">
    <source>
        <dbReference type="PROSITE" id="PS51826"/>
    </source>
</evidence>
<dbReference type="InterPro" id="IPR011053">
    <property type="entry name" value="Single_hybrid_motif"/>
</dbReference>